<gene>
    <name evidence="1" type="ORF">POCTA_138.1.T0640056</name>
</gene>
<organism evidence="1 2">
    <name type="scientific">Paramecium octaurelia</name>
    <dbReference type="NCBI Taxonomy" id="43137"/>
    <lineage>
        <taxon>Eukaryota</taxon>
        <taxon>Sar</taxon>
        <taxon>Alveolata</taxon>
        <taxon>Ciliophora</taxon>
        <taxon>Intramacronucleata</taxon>
        <taxon>Oligohymenophorea</taxon>
        <taxon>Peniculida</taxon>
        <taxon>Parameciidae</taxon>
        <taxon>Paramecium</taxon>
    </lineage>
</organism>
<reference evidence="1" key="1">
    <citation type="submission" date="2021-01" db="EMBL/GenBank/DDBJ databases">
        <authorList>
            <consortium name="Genoscope - CEA"/>
            <person name="William W."/>
        </authorList>
    </citation>
    <scope>NUCLEOTIDE SEQUENCE</scope>
</reference>
<sequence length="40" mass="4685">MSKQSQDISCSRVLKINFMKILILISIRWGDGKIQIDKYN</sequence>
<dbReference type="Proteomes" id="UP000683925">
    <property type="component" value="Unassembled WGS sequence"/>
</dbReference>
<dbReference type="AlphaFoldDB" id="A0A8S1VCC9"/>
<protein>
    <submittedName>
        <fullName evidence="1">Uncharacterized protein</fullName>
    </submittedName>
</protein>
<dbReference type="EMBL" id="CAJJDP010000063">
    <property type="protein sequence ID" value="CAD8174584.1"/>
    <property type="molecule type" value="Genomic_DNA"/>
</dbReference>
<comment type="caution">
    <text evidence="1">The sequence shown here is derived from an EMBL/GenBank/DDBJ whole genome shotgun (WGS) entry which is preliminary data.</text>
</comment>
<evidence type="ECO:0000313" key="2">
    <source>
        <dbReference type="Proteomes" id="UP000683925"/>
    </source>
</evidence>
<proteinExistence type="predicted"/>
<accession>A0A8S1VCC9</accession>
<name>A0A8S1VCC9_PAROT</name>
<evidence type="ECO:0000313" key="1">
    <source>
        <dbReference type="EMBL" id="CAD8174584.1"/>
    </source>
</evidence>
<keyword evidence="2" id="KW-1185">Reference proteome</keyword>